<protein>
    <recommendedName>
        <fullName evidence="5">Carbohydrate-binding module family 96 domain-containing protein</fullName>
    </recommendedName>
</protein>
<evidence type="ECO:0000256" key="1">
    <source>
        <dbReference type="ARBA" id="ARBA00004613"/>
    </source>
</evidence>
<feature type="non-terminal residue" evidence="6">
    <location>
        <position position="1"/>
    </location>
</feature>
<dbReference type="AlphaFoldDB" id="X1FXR7"/>
<name>X1FXR7_9ZZZZ</name>
<feature type="transmembrane region" description="Helical" evidence="4">
    <location>
        <begin position="95"/>
        <end position="115"/>
    </location>
</feature>
<reference evidence="6" key="1">
    <citation type="journal article" date="2014" name="Front. Microbiol.">
        <title>High frequency of phylogenetically diverse reductive dehalogenase-homologous genes in deep subseafloor sedimentary metagenomes.</title>
        <authorList>
            <person name="Kawai M."/>
            <person name="Futagami T."/>
            <person name="Toyoda A."/>
            <person name="Takaki Y."/>
            <person name="Nishi S."/>
            <person name="Hori S."/>
            <person name="Arai W."/>
            <person name="Tsubouchi T."/>
            <person name="Morono Y."/>
            <person name="Uchiyama I."/>
            <person name="Ito T."/>
            <person name="Fujiyama A."/>
            <person name="Inagaki F."/>
            <person name="Takami H."/>
        </authorList>
    </citation>
    <scope>NUCLEOTIDE SEQUENCE</scope>
    <source>
        <strain evidence="6">Expedition CK06-06</strain>
    </source>
</reference>
<dbReference type="Pfam" id="PF24517">
    <property type="entry name" value="CBM96"/>
    <property type="match status" value="1"/>
</dbReference>
<keyword evidence="2" id="KW-0964">Secreted</keyword>
<keyword evidence="4" id="KW-1133">Transmembrane helix</keyword>
<evidence type="ECO:0000313" key="6">
    <source>
        <dbReference type="EMBL" id="GAH25553.1"/>
    </source>
</evidence>
<organism evidence="6">
    <name type="scientific">marine sediment metagenome</name>
    <dbReference type="NCBI Taxonomy" id="412755"/>
    <lineage>
        <taxon>unclassified sequences</taxon>
        <taxon>metagenomes</taxon>
        <taxon>ecological metagenomes</taxon>
    </lineage>
</organism>
<keyword evidence="4" id="KW-0812">Transmembrane</keyword>
<dbReference type="GO" id="GO:0005576">
    <property type="term" value="C:extracellular region"/>
    <property type="evidence" value="ECO:0007669"/>
    <property type="project" value="UniProtKB-SubCell"/>
</dbReference>
<gene>
    <name evidence="6" type="ORF">S03H2_02481</name>
</gene>
<accession>X1FXR7</accession>
<sequence length="137" mass="16151">FNIGVCFIEEEWDESTITWQNRPPKGELIDTLTISHDIVSYIQILEHVPNRNNISICIYEIIPSSFRRYFYTFSKETSPDENKLILTMEYTQKAFFGYIIGIAITIPLIILEIYLPKKFIKKNNKFVSFQISNKVIF</sequence>
<evidence type="ECO:0000256" key="4">
    <source>
        <dbReference type="SAM" id="Phobius"/>
    </source>
</evidence>
<proteinExistence type="predicted"/>
<dbReference type="InterPro" id="IPR055372">
    <property type="entry name" value="CBM96"/>
</dbReference>
<evidence type="ECO:0000256" key="2">
    <source>
        <dbReference type="ARBA" id="ARBA00022525"/>
    </source>
</evidence>
<dbReference type="EMBL" id="BARU01000833">
    <property type="protein sequence ID" value="GAH25553.1"/>
    <property type="molecule type" value="Genomic_DNA"/>
</dbReference>
<comment type="subcellular location">
    <subcellularLocation>
        <location evidence="1">Secreted</location>
    </subcellularLocation>
</comment>
<feature type="domain" description="Carbohydrate-binding module family 96" evidence="5">
    <location>
        <begin position="8"/>
        <end position="87"/>
    </location>
</feature>
<evidence type="ECO:0000256" key="3">
    <source>
        <dbReference type="ARBA" id="ARBA00022729"/>
    </source>
</evidence>
<keyword evidence="4" id="KW-0472">Membrane</keyword>
<keyword evidence="3" id="KW-0732">Signal</keyword>
<comment type="caution">
    <text evidence="6">The sequence shown here is derived from an EMBL/GenBank/DDBJ whole genome shotgun (WGS) entry which is preliminary data.</text>
</comment>
<evidence type="ECO:0000259" key="5">
    <source>
        <dbReference type="Pfam" id="PF24517"/>
    </source>
</evidence>